<evidence type="ECO:0000313" key="1">
    <source>
        <dbReference type="EMBL" id="EJX01065.1"/>
    </source>
</evidence>
<dbReference type="AlphaFoldDB" id="J9GML8"/>
<reference evidence="1" key="1">
    <citation type="journal article" date="2012" name="PLoS ONE">
        <title>Gene sets for utilization of primary and secondary nutrition supplies in the distal gut of endangered iberian lynx.</title>
        <authorList>
            <person name="Alcaide M."/>
            <person name="Messina E."/>
            <person name="Richter M."/>
            <person name="Bargiela R."/>
            <person name="Peplies J."/>
            <person name="Huws S.A."/>
            <person name="Newbold C.J."/>
            <person name="Golyshin P.N."/>
            <person name="Simon M.A."/>
            <person name="Lopez G."/>
            <person name="Yakimov M.M."/>
            <person name="Ferrer M."/>
        </authorList>
    </citation>
    <scope>NUCLEOTIDE SEQUENCE</scope>
</reference>
<protein>
    <submittedName>
        <fullName evidence="1">Uncharacterized protein</fullName>
    </submittedName>
</protein>
<organism evidence="1">
    <name type="scientific">gut metagenome</name>
    <dbReference type="NCBI Taxonomy" id="749906"/>
    <lineage>
        <taxon>unclassified sequences</taxon>
        <taxon>metagenomes</taxon>
        <taxon>organismal metagenomes</taxon>
    </lineage>
</organism>
<dbReference type="EMBL" id="AMCI01003106">
    <property type="protein sequence ID" value="EJX01065.1"/>
    <property type="molecule type" value="Genomic_DNA"/>
</dbReference>
<sequence>MLAWNHFLDIEEERTFRERIEDKFHLLLFFFDKFRQGSLIHHKEILVFMSRFNHIFTGNLFFALPFIVADVKGSHLVIRITAGLQDGLVQIQKGGFAVYFNFTDKAIYFIGDKFNSVKHILSI</sequence>
<gene>
    <name evidence="1" type="ORF">EVA_10827</name>
</gene>
<accession>J9GML8</accession>
<proteinExistence type="predicted"/>
<name>J9GML8_9ZZZZ</name>
<comment type="caution">
    <text evidence="1">The sequence shown here is derived from an EMBL/GenBank/DDBJ whole genome shotgun (WGS) entry which is preliminary data.</text>
</comment>